<proteinExistence type="predicted"/>
<dbReference type="EMBL" id="CP001106">
    <property type="protein sequence ID" value="ACR73450.1"/>
    <property type="molecule type" value="Genomic_DNA"/>
</dbReference>
<dbReference type="Proteomes" id="UP000001476">
    <property type="component" value="Plasmid pEubeli2"/>
</dbReference>
<reference evidence="1 2" key="1">
    <citation type="journal article" date="2009" name="Proc. Natl. Acad. Sci. U.S.A.">
        <title>Characterizing a model human gut microbiota composed of members of its two dominant bacterial phyla.</title>
        <authorList>
            <person name="Mahowald M.A."/>
            <person name="Rey F.E."/>
            <person name="Seedorf H."/>
            <person name="Turnbaugh P.J."/>
            <person name="Fulton R.S."/>
            <person name="Wollam A."/>
            <person name="Shah N."/>
            <person name="Wang C."/>
            <person name="Magrini V."/>
            <person name="Wilson R.K."/>
            <person name="Cantarel B.L."/>
            <person name="Coutinho P.M."/>
            <person name="Henrissat B."/>
            <person name="Crock L.W."/>
            <person name="Russell A."/>
            <person name="Verberkmoes N.C."/>
            <person name="Hettich R.L."/>
            <person name="Gordon J.I."/>
        </authorList>
    </citation>
    <scope>NUCLEOTIDE SEQUENCE [LARGE SCALE GENOMIC DNA]</scope>
    <source>
        <strain evidence="2">ATCC 27750 / DSM 3376 / VPI C15-48 / C15-B4</strain>
        <plasmid evidence="1">unnamed</plasmid>
    </source>
</reference>
<dbReference type="GeneID" id="41357041"/>
<protein>
    <submittedName>
        <fullName evidence="1">Uncharacterized protein</fullName>
    </submittedName>
</protein>
<organism evidence="1 2">
    <name type="scientific">Lachnospira eligens (strain ATCC 27750 / DSM 3376 / VPI C15-48 / C15-B4)</name>
    <name type="common">Eubacterium eligens</name>
    <dbReference type="NCBI Taxonomy" id="515620"/>
    <lineage>
        <taxon>Bacteria</taxon>
        <taxon>Bacillati</taxon>
        <taxon>Bacillota</taxon>
        <taxon>Clostridia</taxon>
        <taxon>Lachnospirales</taxon>
        <taxon>Lachnospiraceae</taxon>
        <taxon>Lachnospira</taxon>
    </lineage>
</organism>
<keyword evidence="2" id="KW-1185">Reference proteome</keyword>
<dbReference type="KEGG" id="eel:EUBELI_20305"/>
<dbReference type="eggNOG" id="ENOG5034BEX">
    <property type="taxonomic scope" value="Bacteria"/>
</dbReference>
<dbReference type="RefSeq" id="WP_012740578.1">
    <property type="nucleotide sequence ID" value="NC_012780.1"/>
</dbReference>
<accession>C4Z658</accession>
<sequence>MIMTVGLDNLTHKDNKIILTYSNTTYWDLLRTNRAMDYEWENRKTNRNVYEPGPFISPLEFSLMVNHIGFNGFIEFHEIGILFVGRSNKMSVGKKTWGTSISAKLSPKYDYKKGEHFTLDGFYDSIAESINRELKYFRVNGQPINVTAKQINGSIFAFYRDLVEGGKTQFLLYHKFGNEKLDVKFNKDGYESSLKQDKSSAMIDGTKYAFLTIDQLKQAYITQDEMFISGLKKKYKMTPSAVASVVLLLEAMGKGKS</sequence>
<geneLocation type="plasmid" evidence="2">
    <name>pEubeli2</name>
</geneLocation>
<keyword evidence="1" id="KW-0614">Plasmid</keyword>
<dbReference type="HOGENOM" id="CLU_1080714_0_0_9"/>
<evidence type="ECO:0000313" key="1">
    <source>
        <dbReference type="EMBL" id="ACR73450.1"/>
    </source>
</evidence>
<name>C4Z658_LACE2</name>
<evidence type="ECO:0000313" key="2">
    <source>
        <dbReference type="Proteomes" id="UP000001476"/>
    </source>
</evidence>
<gene>
    <name evidence="1" type="ordered locus">EUBELI_20305</name>
</gene>
<dbReference type="AlphaFoldDB" id="C4Z658"/>